<reference evidence="3 4" key="2">
    <citation type="journal article" date="2024" name="Int. J. Syst. Evol. Microbiol.">
        <title>Promethearchaeum syntrophicum gen. nov., sp. nov., an anaerobic, obligately syntrophic archaeon, the first isolate of the lineage 'Asgard' archaea, and proposal of the new archaeal phylum Promethearchaeota phyl. nov. and kingdom Promethearchaeati regn. nov.</title>
        <authorList>
            <person name="Imachi H."/>
            <person name="Nobu M.K."/>
            <person name="Kato S."/>
            <person name="Takaki Y."/>
            <person name="Miyazaki M."/>
            <person name="Miyata M."/>
            <person name="Ogawara M."/>
            <person name="Saito Y."/>
            <person name="Sakai S."/>
            <person name="Tahara Y.O."/>
            <person name="Takano Y."/>
            <person name="Tasumi E."/>
            <person name="Uematsu K."/>
            <person name="Yoshimura T."/>
            <person name="Itoh T."/>
            <person name="Ohkuma M."/>
            <person name="Takai K."/>
        </authorList>
    </citation>
    <scope>NUCLEOTIDE SEQUENCE [LARGE SCALE GENOMIC DNA]</scope>
    <source>
        <strain evidence="3 4">MK-D1</strain>
    </source>
</reference>
<dbReference type="OrthoDB" id="281764at2157"/>
<dbReference type="GO" id="GO:0016020">
    <property type="term" value="C:membrane"/>
    <property type="evidence" value="ECO:0007669"/>
    <property type="project" value="TreeGrafter"/>
</dbReference>
<sequence length="282" mass="31644">MKTMKIPWFDKQTFVVTGGSSGIGFAISQKLAQEGAKVIAVSYNPTEFSIAQSKLDADQQNIEFFKCDITNSEDRESLKQFISSRERSLAGIINAAGITTYGPFLKTPISALKKLYDINFTGTILFTRDILPLVLNDQTTDLKYLGFISSTSGIAAMPYFGGYPATKAGVEMFLRCMELEYPKNVKILSIRPGPVRTNLYNNVTTAPDYNIKRLLDSRFQLKVLPEVVASAFVRAIKKKKHGIIYPKFGTKISARFMKRKMIAKLMMKGMEYMNTMDKSRTV</sequence>
<dbReference type="GO" id="GO:0016491">
    <property type="term" value="F:oxidoreductase activity"/>
    <property type="evidence" value="ECO:0007669"/>
    <property type="project" value="UniProtKB-KW"/>
</dbReference>
<gene>
    <name evidence="3" type="ORF">DSAG12_00279</name>
</gene>
<dbReference type="CDD" id="cd05233">
    <property type="entry name" value="SDR_c"/>
    <property type="match status" value="1"/>
</dbReference>
<dbReference type="SUPFAM" id="SSF51735">
    <property type="entry name" value="NAD(P)-binding Rossmann-fold domains"/>
    <property type="match status" value="1"/>
</dbReference>
<dbReference type="GeneID" id="41328282"/>
<dbReference type="Pfam" id="PF00106">
    <property type="entry name" value="adh_short"/>
    <property type="match status" value="1"/>
</dbReference>
<organism evidence="3 4">
    <name type="scientific">Promethearchaeum syntrophicum</name>
    <dbReference type="NCBI Taxonomy" id="2594042"/>
    <lineage>
        <taxon>Archaea</taxon>
        <taxon>Promethearchaeati</taxon>
        <taxon>Promethearchaeota</taxon>
        <taxon>Promethearchaeia</taxon>
        <taxon>Promethearchaeales</taxon>
        <taxon>Promethearchaeaceae</taxon>
        <taxon>Promethearchaeum</taxon>
    </lineage>
</organism>
<dbReference type="AlphaFoldDB" id="A0A5B9D657"/>
<dbReference type="RefSeq" id="WP_147661419.1">
    <property type="nucleotide sequence ID" value="NZ_CP042905.2"/>
</dbReference>
<dbReference type="Proteomes" id="UP000321408">
    <property type="component" value="Chromosome"/>
</dbReference>
<dbReference type="InterPro" id="IPR002347">
    <property type="entry name" value="SDR_fam"/>
</dbReference>
<evidence type="ECO:0000256" key="2">
    <source>
        <dbReference type="ARBA" id="ARBA00023002"/>
    </source>
</evidence>
<dbReference type="EC" id="1.-.-.-" evidence="3"/>
<evidence type="ECO:0000313" key="4">
    <source>
        <dbReference type="Proteomes" id="UP000321408"/>
    </source>
</evidence>
<proteinExistence type="inferred from homology"/>
<dbReference type="Gene3D" id="3.40.50.720">
    <property type="entry name" value="NAD(P)-binding Rossmann-like Domain"/>
    <property type="match status" value="1"/>
</dbReference>
<evidence type="ECO:0000256" key="1">
    <source>
        <dbReference type="ARBA" id="ARBA00006484"/>
    </source>
</evidence>
<name>A0A5B9D657_9ARCH</name>
<keyword evidence="4" id="KW-1185">Reference proteome</keyword>
<reference evidence="3 4" key="1">
    <citation type="journal article" date="2020" name="Nature">
        <title>Isolation of an archaeon at the prokaryote-eukaryote interface.</title>
        <authorList>
            <person name="Imachi H."/>
            <person name="Nobu M.K."/>
            <person name="Nakahara N."/>
            <person name="Morono Y."/>
            <person name="Ogawara M."/>
            <person name="Takaki Y."/>
            <person name="Takano Y."/>
            <person name="Uematsu K."/>
            <person name="Ikuta T."/>
            <person name="Ito M."/>
            <person name="Matsui Y."/>
            <person name="Miyazaki M."/>
            <person name="Murata K."/>
            <person name="Saito Y."/>
            <person name="Sakai S."/>
            <person name="Song C."/>
            <person name="Tasumi E."/>
            <person name="Yamanaka Y."/>
            <person name="Yamaguchi T."/>
            <person name="Kamagata Y."/>
            <person name="Tamaki H."/>
            <person name="Takai K."/>
        </authorList>
    </citation>
    <scope>NUCLEOTIDE SEQUENCE [LARGE SCALE GENOMIC DNA]</scope>
    <source>
        <strain evidence="3 4">MK-D1</strain>
    </source>
</reference>
<dbReference type="PRINTS" id="PR00081">
    <property type="entry name" value="GDHRDH"/>
</dbReference>
<dbReference type="InterPro" id="IPR036291">
    <property type="entry name" value="NAD(P)-bd_dom_sf"/>
</dbReference>
<accession>A0A5B9D657</accession>
<evidence type="ECO:0000313" key="3">
    <source>
        <dbReference type="EMBL" id="QEE14466.1"/>
    </source>
</evidence>
<protein>
    <submittedName>
        <fullName evidence="3">SDR family NAD(P)-dependent oxidoreductase</fullName>
        <ecNumber evidence="3">1.-.-.-</ecNumber>
    </submittedName>
</protein>
<keyword evidence="2 3" id="KW-0560">Oxidoreductase</keyword>
<dbReference type="PANTHER" id="PTHR44196">
    <property type="entry name" value="DEHYDROGENASE/REDUCTASE SDR FAMILY MEMBER 7B"/>
    <property type="match status" value="1"/>
</dbReference>
<comment type="similarity">
    <text evidence="1">Belongs to the short-chain dehydrogenases/reductases (SDR) family.</text>
</comment>
<dbReference type="EMBL" id="CP042905">
    <property type="protein sequence ID" value="QEE14466.1"/>
    <property type="molecule type" value="Genomic_DNA"/>
</dbReference>
<dbReference type="KEGG" id="psyt:DSAG12_00279"/>
<dbReference type="PANTHER" id="PTHR44196:SF1">
    <property type="entry name" value="DEHYDROGENASE_REDUCTASE SDR FAMILY MEMBER 7B"/>
    <property type="match status" value="1"/>
</dbReference>